<comment type="caution">
    <text evidence="2">The sequence shown here is derived from an EMBL/GenBank/DDBJ whole genome shotgun (WGS) entry which is preliminary data.</text>
</comment>
<reference evidence="2" key="1">
    <citation type="journal article" date="2021" name="Genome Biol. Evol.">
        <title>A High-Quality Reference Genome for a Parasitic Bivalve with Doubly Uniparental Inheritance (Bivalvia: Unionida).</title>
        <authorList>
            <person name="Smith C.H."/>
        </authorList>
    </citation>
    <scope>NUCLEOTIDE SEQUENCE</scope>
    <source>
        <strain evidence="2">CHS0354</strain>
    </source>
</reference>
<reference evidence="2" key="3">
    <citation type="submission" date="2023-05" db="EMBL/GenBank/DDBJ databases">
        <authorList>
            <person name="Smith C.H."/>
        </authorList>
    </citation>
    <scope>NUCLEOTIDE SEQUENCE</scope>
    <source>
        <strain evidence="2">CHS0354</strain>
        <tissue evidence="2">Mantle</tissue>
    </source>
</reference>
<keyword evidence="1" id="KW-0472">Membrane</keyword>
<evidence type="ECO:0008006" key="4">
    <source>
        <dbReference type="Google" id="ProtNLM"/>
    </source>
</evidence>
<name>A0AAE0RUF8_9BIVA</name>
<keyword evidence="1" id="KW-0812">Transmembrane</keyword>
<reference evidence="2" key="2">
    <citation type="journal article" date="2021" name="Genome Biol. Evol.">
        <title>Developing a high-quality reference genome for a parasitic bivalve with doubly uniparental inheritance (Bivalvia: Unionida).</title>
        <authorList>
            <person name="Smith C.H."/>
        </authorList>
    </citation>
    <scope>NUCLEOTIDE SEQUENCE</scope>
    <source>
        <strain evidence="2">CHS0354</strain>
        <tissue evidence="2">Mantle</tissue>
    </source>
</reference>
<proteinExistence type="predicted"/>
<feature type="transmembrane region" description="Helical" evidence="1">
    <location>
        <begin position="267"/>
        <end position="290"/>
    </location>
</feature>
<keyword evidence="1" id="KW-1133">Transmembrane helix</keyword>
<evidence type="ECO:0000313" key="2">
    <source>
        <dbReference type="EMBL" id="KAK3579738.1"/>
    </source>
</evidence>
<accession>A0AAE0RUF8</accession>
<dbReference type="Proteomes" id="UP001195483">
    <property type="component" value="Unassembled WGS sequence"/>
</dbReference>
<evidence type="ECO:0000256" key="1">
    <source>
        <dbReference type="SAM" id="Phobius"/>
    </source>
</evidence>
<keyword evidence="3" id="KW-1185">Reference proteome</keyword>
<gene>
    <name evidence="2" type="ORF">CHS0354_002385</name>
</gene>
<dbReference type="EMBL" id="JAEAOA010000204">
    <property type="protein sequence ID" value="KAK3579738.1"/>
    <property type="molecule type" value="Genomic_DNA"/>
</dbReference>
<protein>
    <recommendedName>
        <fullName evidence="4">C-type lectin domain-containing protein</fullName>
    </recommendedName>
</protein>
<sequence>MLFFTDPLNKKIAAMSHGSNALIMSTNRYSRDNIQCLILFLLACVWILAYVEGTNTTVIMYSGLTWDEGRAECRMKNSRLPNVSFELIPENLPEKYNTTPVWVDVTYVNKTVPVSSGQEIMQAIYKCMIISKVSGSFFYRLDSCTKWNRVLCGNPPLAELYPGKQFSWVAAQKICQIAKTNISNMNKLESEKRMTEGFWYWMFDVRNITFYSEFAKAKDKCGYLVEGKVAFRDCTDSMPITLCIGGPNVQINNRNISSSAGYNDLKVILIALFVSLVFVSGTIVIVICFIRSRQCAKESMGKYITSPNNKWDQISGNSKSNGVILTHIGRKRSLIPRLPSTNAITLPEQKENKTVRAITQ</sequence>
<organism evidence="2 3">
    <name type="scientific">Potamilus streckersoni</name>
    <dbReference type="NCBI Taxonomy" id="2493646"/>
    <lineage>
        <taxon>Eukaryota</taxon>
        <taxon>Metazoa</taxon>
        <taxon>Spiralia</taxon>
        <taxon>Lophotrochozoa</taxon>
        <taxon>Mollusca</taxon>
        <taxon>Bivalvia</taxon>
        <taxon>Autobranchia</taxon>
        <taxon>Heteroconchia</taxon>
        <taxon>Palaeoheterodonta</taxon>
        <taxon>Unionida</taxon>
        <taxon>Unionoidea</taxon>
        <taxon>Unionidae</taxon>
        <taxon>Ambleminae</taxon>
        <taxon>Lampsilini</taxon>
        <taxon>Potamilus</taxon>
    </lineage>
</organism>
<evidence type="ECO:0000313" key="3">
    <source>
        <dbReference type="Proteomes" id="UP001195483"/>
    </source>
</evidence>
<dbReference type="AlphaFoldDB" id="A0AAE0RUF8"/>
<feature type="transmembrane region" description="Helical" evidence="1">
    <location>
        <begin position="34"/>
        <end position="51"/>
    </location>
</feature>